<dbReference type="OrthoDB" id="71470at2759"/>
<feature type="transmembrane region" description="Helical" evidence="1">
    <location>
        <begin position="278"/>
        <end position="306"/>
    </location>
</feature>
<keyword evidence="1" id="KW-0812">Transmembrane</keyword>
<keyword evidence="1" id="KW-0472">Membrane</keyword>
<dbReference type="GeneID" id="19948757"/>
<name>T0Q9X1_SAPDV</name>
<gene>
    <name evidence="2" type="ORF">SDRG_08030</name>
</gene>
<dbReference type="InParanoid" id="T0Q9X1"/>
<dbReference type="VEuPathDB" id="FungiDB:SDRG_08030"/>
<keyword evidence="1" id="KW-1133">Transmembrane helix</keyword>
<keyword evidence="3" id="KW-1185">Reference proteome</keyword>
<dbReference type="Proteomes" id="UP000030762">
    <property type="component" value="Unassembled WGS sequence"/>
</dbReference>
<reference evidence="2 3" key="1">
    <citation type="submission" date="2012-04" db="EMBL/GenBank/DDBJ databases">
        <title>The Genome Sequence of Saprolegnia declina VS20.</title>
        <authorList>
            <consortium name="The Broad Institute Genome Sequencing Platform"/>
            <person name="Russ C."/>
            <person name="Nusbaum C."/>
            <person name="Tyler B."/>
            <person name="van West P."/>
            <person name="Dieguez-Uribeondo J."/>
            <person name="de Bruijn I."/>
            <person name="Tripathy S."/>
            <person name="Jiang R."/>
            <person name="Young S.K."/>
            <person name="Zeng Q."/>
            <person name="Gargeya S."/>
            <person name="Fitzgerald M."/>
            <person name="Haas B."/>
            <person name="Abouelleil A."/>
            <person name="Alvarado L."/>
            <person name="Arachchi H.M."/>
            <person name="Berlin A."/>
            <person name="Chapman S.B."/>
            <person name="Goldberg J."/>
            <person name="Griggs A."/>
            <person name="Gujja S."/>
            <person name="Hansen M."/>
            <person name="Howarth C."/>
            <person name="Imamovic A."/>
            <person name="Larimer J."/>
            <person name="McCowen C."/>
            <person name="Montmayeur A."/>
            <person name="Murphy C."/>
            <person name="Neiman D."/>
            <person name="Pearson M."/>
            <person name="Priest M."/>
            <person name="Roberts A."/>
            <person name="Saif S."/>
            <person name="Shea T."/>
            <person name="Sisk P."/>
            <person name="Sykes S."/>
            <person name="Wortman J."/>
            <person name="Nusbaum C."/>
            <person name="Birren B."/>
        </authorList>
    </citation>
    <scope>NUCLEOTIDE SEQUENCE [LARGE SCALE GENOMIC DNA]</scope>
    <source>
        <strain evidence="2 3">VS20</strain>
    </source>
</reference>
<evidence type="ECO:0000313" key="2">
    <source>
        <dbReference type="EMBL" id="EQC34714.1"/>
    </source>
</evidence>
<evidence type="ECO:0000313" key="3">
    <source>
        <dbReference type="Proteomes" id="UP000030762"/>
    </source>
</evidence>
<sequence length="526" mass="57707">MRPASVVVQPAAGSRRTVRFNKRSIATSLLFGLNAAVMPLKAYISEPLPWALENRHDWITDCGVNQTACTNALLAFGYNYSQRILPGRSVTFGPGYDITRTAVSLNQGDTTSFLVQMPVSQYYSIDLRRDALALGAGRLPDNAFSGVFVSVFLGFPMAYTTLWSINASASSVDIYVSSQLPLFSPIYGATKFGGRVLVTLYILWLMWVRYYRAYLHLKRNLLDYGLQNGATSFEIILGDPTSIILVNPLVAAAFLLDTVSSVDYLSRCMVRVCQVNDLVVFGLATLYLSRTLWFAYAGLGVASALLKKVKTVRFAALDTTTTALAVSVLAGPLTYLQSRTMVCIDLYFWAGTGIVRVPNNTIETAFMCVIYISTIALLPIAVGIAYPLLRPPRNVRSLSTTATLAVTQDLKKRCILALATTSLCRRRRVAPTTSTSSFVDGGTFHVLAHQYPMYRNYLCMSQKSADCHVLCTSVGQPQRRVCLTLLFFTDLPVVPAMEPAAVGTIQGDVFGAHVIHQGRRASPWVQ</sequence>
<dbReference type="RefSeq" id="XP_008612120.1">
    <property type="nucleotide sequence ID" value="XM_008613898.1"/>
</dbReference>
<feature type="transmembrane region" description="Helical" evidence="1">
    <location>
        <begin position="364"/>
        <end position="389"/>
    </location>
</feature>
<evidence type="ECO:0000256" key="1">
    <source>
        <dbReference type="SAM" id="Phobius"/>
    </source>
</evidence>
<feature type="transmembrane region" description="Helical" evidence="1">
    <location>
        <begin position="143"/>
        <end position="165"/>
    </location>
</feature>
<dbReference type="EMBL" id="JH767154">
    <property type="protein sequence ID" value="EQC34714.1"/>
    <property type="molecule type" value="Genomic_DNA"/>
</dbReference>
<accession>T0Q9X1</accession>
<protein>
    <submittedName>
        <fullName evidence="2">Uncharacterized protein</fullName>
    </submittedName>
</protein>
<proteinExistence type="predicted"/>
<dbReference type="AlphaFoldDB" id="T0Q9X1"/>
<feature type="transmembrane region" description="Helical" evidence="1">
    <location>
        <begin position="312"/>
        <end position="333"/>
    </location>
</feature>
<feature type="transmembrane region" description="Helical" evidence="1">
    <location>
        <begin position="186"/>
        <end position="207"/>
    </location>
</feature>
<organism evidence="2 3">
    <name type="scientific">Saprolegnia diclina (strain VS20)</name>
    <dbReference type="NCBI Taxonomy" id="1156394"/>
    <lineage>
        <taxon>Eukaryota</taxon>
        <taxon>Sar</taxon>
        <taxon>Stramenopiles</taxon>
        <taxon>Oomycota</taxon>
        <taxon>Saprolegniomycetes</taxon>
        <taxon>Saprolegniales</taxon>
        <taxon>Saprolegniaceae</taxon>
        <taxon>Saprolegnia</taxon>
    </lineage>
</organism>